<sequence>MSSFMPGPGHFLETIPMCCAPRGTRSGARRGIIISIWIKMAGGSNRIVPGPHGCCGRTRSGTPTRSNVMGARAYRWALERGHCCCTCLPPKLISDRLFYGGLYWQDQPEPRANDGASCARPV</sequence>
<accession>A0A0A9B9Z2</accession>
<protein>
    <submittedName>
        <fullName evidence="1">Uncharacterized protein</fullName>
    </submittedName>
</protein>
<evidence type="ECO:0000313" key="1">
    <source>
        <dbReference type="EMBL" id="JAD58050.1"/>
    </source>
</evidence>
<reference evidence="1" key="1">
    <citation type="submission" date="2014-09" db="EMBL/GenBank/DDBJ databases">
        <authorList>
            <person name="Magalhaes I.L.F."/>
            <person name="Oliveira U."/>
            <person name="Santos F.R."/>
            <person name="Vidigal T.H.D.A."/>
            <person name="Brescovit A.D."/>
            <person name="Santos A.J."/>
        </authorList>
    </citation>
    <scope>NUCLEOTIDE SEQUENCE</scope>
    <source>
        <tissue evidence="1">Shoot tissue taken approximately 20 cm above the soil surface</tissue>
    </source>
</reference>
<organism evidence="1">
    <name type="scientific">Arundo donax</name>
    <name type="common">Giant reed</name>
    <name type="synonym">Donax arundinaceus</name>
    <dbReference type="NCBI Taxonomy" id="35708"/>
    <lineage>
        <taxon>Eukaryota</taxon>
        <taxon>Viridiplantae</taxon>
        <taxon>Streptophyta</taxon>
        <taxon>Embryophyta</taxon>
        <taxon>Tracheophyta</taxon>
        <taxon>Spermatophyta</taxon>
        <taxon>Magnoliopsida</taxon>
        <taxon>Liliopsida</taxon>
        <taxon>Poales</taxon>
        <taxon>Poaceae</taxon>
        <taxon>PACMAD clade</taxon>
        <taxon>Arundinoideae</taxon>
        <taxon>Arundineae</taxon>
        <taxon>Arundo</taxon>
    </lineage>
</organism>
<dbReference type="EMBL" id="GBRH01239845">
    <property type="protein sequence ID" value="JAD58050.1"/>
    <property type="molecule type" value="Transcribed_RNA"/>
</dbReference>
<reference evidence="1" key="2">
    <citation type="journal article" date="2015" name="Data Brief">
        <title>Shoot transcriptome of the giant reed, Arundo donax.</title>
        <authorList>
            <person name="Barrero R.A."/>
            <person name="Guerrero F.D."/>
            <person name="Moolhuijzen P."/>
            <person name="Goolsby J.A."/>
            <person name="Tidwell J."/>
            <person name="Bellgard S.E."/>
            <person name="Bellgard M.I."/>
        </authorList>
    </citation>
    <scope>NUCLEOTIDE SEQUENCE</scope>
    <source>
        <tissue evidence="1">Shoot tissue taken approximately 20 cm above the soil surface</tissue>
    </source>
</reference>
<name>A0A0A9B9Z2_ARUDO</name>
<proteinExistence type="predicted"/>
<dbReference type="AlphaFoldDB" id="A0A0A9B9Z2"/>